<dbReference type="Proteomes" id="UP001566331">
    <property type="component" value="Unassembled WGS sequence"/>
</dbReference>
<comment type="caution">
    <text evidence="8">The sequence shown here is derived from an EMBL/GenBank/DDBJ whole genome shotgun (WGS) entry which is preliminary data.</text>
</comment>
<keyword evidence="9" id="KW-1185">Reference proteome</keyword>
<keyword evidence="6 7" id="KW-0472">Membrane</keyword>
<dbReference type="PANTHER" id="PTHR42865">
    <property type="entry name" value="PROTON/GLUTAMATE-ASPARTATE SYMPORTER"/>
    <property type="match status" value="1"/>
</dbReference>
<feature type="transmembrane region" description="Helical" evidence="7">
    <location>
        <begin position="342"/>
        <end position="361"/>
    </location>
</feature>
<keyword evidence="3" id="KW-1003">Cell membrane</keyword>
<dbReference type="EMBL" id="JBFWIC010000019">
    <property type="protein sequence ID" value="MEZ0475647.1"/>
    <property type="molecule type" value="Genomic_DNA"/>
</dbReference>
<name>A0ABV4HSA9_9GAMM</name>
<evidence type="ECO:0000256" key="6">
    <source>
        <dbReference type="ARBA" id="ARBA00023136"/>
    </source>
</evidence>
<dbReference type="Pfam" id="PF00375">
    <property type="entry name" value="SDF"/>
    <property type="match status" value="1"/>
</dbReference>
<feature type="transmembrane region" description="Helical" evidence="7">
    <location>
        <begin position="89"/>
        <end position="113"/>
    </location>
</feature>
<protein>
    <submittedName>
        <fullName evidence="8">Dicarboxylate/amino acid:cation symporter</fullName>
    </submittedName>
</protein>
<feature type="transmembrane region" description="Helical" evidence="7">
    <location>
        <begin position="198"/>
        <end position="227"/>
    </location>
</feature>
<evidence type="ECO:0000313" key="9">
    <source>
        <dbReference type="Proteomes" id="UP001566331"/>
    </source>
</evidence>
<accession>A0ABV4HSA9</accession>
<sequence>MTDATAKKPFRLSTPARVLIALIAGAVVGLVLAAWDPGIAQRVADTVQPVGRLWLNALQMTVVPLVAALVVVGINTASDAAASGRTARVAMAVFVILLAVCGAFAAVASPAFLALMPRDESLVVAFRAAIQAPEALPQAAGFGDWLVGVIPSNAIAAAAASAMLPLVVFAMFFGFALTRLEPERRARMLELVQAIGDAMIVIVRWVLWAAPLGVFALVLAVCARVGLHMLSALGYYIVLQCTLYIAITLLMYLVAVLFAGERIRRFAAALIPVQAIAASTQSSLASLPVMIDSARTRLGYPLSVTSLVLPMAVSLFRIASPVQYLSVVVFIAWMYGIDLSAAQLAAAVALSIVISMGSVGLPGQVSFMTTNMPVTQAMGLPVEPLGVLLAIDTIPDAFATVANTSADVTATGVVAKRTGATDEPGPAEADPTEAS</sequence>
<evidence type="ECO:0000256" key="5">
    <source>
        <dbReference type="ARBA" id="ARBA00022989"/>
    </source>
</evidence>
<dbReference type="SUPFAM" id="SSF118215">
    <property type="entry name" value="Proton glutamate symport protein"/>
    <property type="match status" value="1"/>
</dbReference>
<keyword evidence="2" id="KW-0813">Transport</keyword>
<gene>
    <name evidence="8" type="ORF">AB6713_13655</name>
</gene>
<evidence type="ECO:0000256" key="3">
    <source>
        <dbReference type="ARBA" id="ARBA00022475"/>
    </source>
</evidence>
<feature type="transmembrane region" description="Helical" evidence="7">
    <location>
        <begin position="311"/>
        <end position="335"/>
    </location>
</feature>
<reference evidence="8 9" key="1">
    <citation type="submission" date="2024-07" db="EMBL/GenBank/DDBJ databases">
        <title>Luteimonas salilacus sp. nov., isolated from the shore soil of Salt Lake in Tibet of China.</title>
        <authorList>
            <person name="Zhang X."/>
            <person name="Li A."/>
        </authorList>
    </citation>
    <scope>NUCLEOTIDE SEQUENCE [LARGE SCALE GENOMIC DNA]</scope>
    <source>
        <strain evidence="8 9">B3-2-R+30</strain>
    </source>
</reference>
<proteinExistence type="predicted"/>
<dbReference type="PANTHER" id="PTHR42865:SF7">
    <property type="entry name" value="PROTON_GLUTAMATE-ASPARTATE SYMPORTER"/>
    <property type="match status" value="1"/>
</dbReference>
<dbReference type="InterPro" id="IPR036458">
    <property type="entry name" value="Na:dicarbo_symporter_sf"/>
</dbReference>
<dbReference type="Gene3D" id="1.10.3860.10">
    <property type="entry name" value="Sodium:dicarboxylate symporter"/>
    <property type="match status" value="1"/>
</dbReference>
<keyword evidence="4 7" id="KW-0812">Transmembrane</keyword>
<evidence type="ECO:0000256" key="4">
    <source>
        <dbReference type="ARBA" id="ARBA00022692"/>
    </source>
</evidence>
<comment type="subcellular location">
    <subcellularLocation>
        <location evidence="1">Cell membrane</location>
        <topology evidence="1">Multi-pass membrane protein</topology>
    </subcellularLocation>
</comment>
<evidence type="ECO:0000313" key="8">
    <source>
        <dbReference type="EMBL" id="MEZ0475647.1"/>
    </source>
</evidence>
<evidence type="ECO:0000256" key="1">
    <source>
        <dbReference type="ARBA" id="ARBA00004651"/>
    </source>
</evidence>
<feature type="transmembrane region" description="Helical" evidence="7">
    <location>
        <begin position="233"/>
        <end position="259"/>
    </location>
</feature>
<organism evidence="8 9">
    <name type="scientific">Luteimonas salinilitoris</name>
    <dbReference type="NCBI Taxonomy" id="3237697"/>
    <lineage>
        <taxon>Bacteria</taxon>
        <taxon>Pseudomonadati</taxon>
        <taxon>Pseudomonadota</taxon>
        <taxon>Gammaproteobacteria</taxon>
        <taxon>Lysobacterales</taxon>
        <taxon>Lysobacteraceae</taxon>
        <taxon>Luteimonas</taxon>
    </lineage>
</organism>
<dbReference type="PRINTS" id="PR00173">
    <property type="entry name" value="EDTRNSPORT"/>
</dbReference>
<evidence type="ECO:0000256" key="2">
    <source>
        <dbReference type="ARBA" id="ARBA00022448"/>
    </source>
</evidence>
<feature type="transmembrane region" description="Helical" evidence="7">
    <location>
        <begin position="154"/>
        <end position="177"/>
    </location>
</feature>
<evidence type="ECO:0000256" key="7">
    <source>
        <dbReference type="SAM" id="Phobius"/>
    </source>
</evidence>
<feature type="transmembrane region" description="Helical" evidence="7">
    <location>
        <begin position="57"/>
        <end position="77"/>
    </location>
</feature>
<keyword evidence="5 7" id="KW-1133">Transmembrane helix</keyword>
<dbReference type="InterPro" id="IPR001991">
    <property type="entry name" value="Na-dicarboxylate_symporter"/>
</dbReference>